<dbReference type="Proteomes" id="UP000319257">
    <property type="component" value="Unassembled WGS sequence"/>
</dbReference>
<dbReference type="InterPro" id="IPR020892">
    <property type="entry name" value="Cyclophilin-type_PPIase_CS"/>
</dbReference>
<dbReference type="AlphaFoldDB" id="A0A507B0G7"/>
<evidence type="ECO:0000256" key="5">
    <source>
        <dbReference type="ARBA" id="ARBA00013194"/>
    </source>
</evidence>
<feature type="repeat" description="TPR" evidence="11">
    <location>
        <begin position="312"/>
        <end position="345"/>
    </location>
</feature>
<dbReference type="Gene3D" id="2.40.100.10">
    <property type="entry name" value="Cyclophilin-like"/>
    <property type="match status" value="1"/>
</dbReference>
<dbReference type="SUPFAM" id="SSF50891">
    <property type="entry name" value="Cyclophilin-like"/>
    <property type="match status" value="1"/>
</dbReference>
<evidence type="ECO:0000256" key="4">
    <source>
        <dbReference type="ARBA" id="ARBA00010898"/>
    </source>
</evidence>
<comment type="subcellular location">
    <subcellularLocation>
        <location evidence="3">Cytoplasm</location>
    </subcellularLocation>
</comment>
<gene>
    <name evidence="13" type="ORF">E0L32_007090</name>
</gene>
<keyword evidence="10" id="KW-0413">Isomerase</keyword>
<evidence type="ECO:0000259" key="12">
    <source>
        <dbReference type="PROSITE" id="PS50072"/>
    </source>
</evidence>
<evidence type="ECO:0000256" key="8">
    <source>
        <dbReference type="ARBA" id="ARBA00022803"/>
    </source>
</evidence>
<dbReference type="PANTHER" id="PTHR11071:SF561">
    <property type="entry name" value="PEPTIDYL-PROLYL CIS-TRANS ISOMERASE D-RELATED"/>
    <property type="match status" value="1"/>
</dbReference>
<evidence type="ECO:0000256" key="11">
    <source>
        <dbReference type="PROSITE-ProRule" id="PRU00339"/>
    </source>
</evidence>
<keyword evidence="6" id="KW-0963">Cytoplasm</keyword>
<reference evidence="13 14" key="1">
    <citation type="submission" date="2019-06" db="EMBL/GenBank/DDBJ databases">
        <title>Draft genome sequence of the filamentous fungus Phialemoniopsis curvata isolated from diesel fuel.</title>
        <authorList>
            <person name="Varaljay V.A."/>
            <person name="Lyon W.J."/>
            <person name="Crouch A.L."/>
            <person name="Drake C.E."/>
            <person name="Hollomon J.M."/>
            <person name="Nadeau L.J."/>
            <person name="Nunn H.S."/>
            <person name="Stevenson B.S."/>
            <person name="Bojanowski C.L."/>
            <person name="Crookes-Goodson W.J."/>
        </authorList>
    </citation>
    <scope>NUCLEOTIDE SEQUENCE [LARGE SCALE GENOMIC DNA]</scope>
    <source>
        <strain evidence="13 14">D216</strain>
    </source>
</reference>
<comment type="catalytic activity">
    <reaction evidence="1">
        <text>[protein]-peptidylproline (omega=180) = [protein]-peptidylproline (omega=0)</text>
        <dbReference type="Rhea" id="RHEA:16237"/>
        <dbReference type="Rhea" id="RHEA-COMP:10747"/>
        <dbReference type="Rhea" id="RHEA-COMP:10748"/>
        <dbReference type="ChEBI" id="CHEBI:83833"/>
        <dbReference type="ChEBI" id="CHEBI:83834"/>
        <dbReference type="EC" id="5.2.1.8"/>
    </reaction>
</comment>
<evidence type="ECO:0000256" key="2">
    <source>
        <dbReference type="ARBA" id="ARBA00002388"/>
    </source>
</evidence>
<dbReference type="EC" id="5.2.1.8" evidence="5"/>
<feature type="domain" description="PPIase cyclophilin-type" evidence="12">
    <location>
        <begin position="14"/>
        <end position="178"/>
    </location>
</feature>
<evidence type="ECO:0000256" key="1">
    <source>
        <dbReference type="ARBA" id="ARBA00000971"/>
    </source>
</evidence>
<dbReference type="PROSITE" id="PS50005">
    <property type="entry name" value="TPR"/>
    <property type="match status" value="1"/>
</dbReference>
<name>A0A507B0G7_9PEZI</name>
<dbReference type="CDD" id="cd01926">
    <property type="entry name" value="cyclophilin_ABH_like"/>
    <property type="match status" value="1"/>
</dbReference>
<dbReference type="Pfam" id="PF00160">
    <property type="entry name" value="Pro_isomerase"/>
    <property type="match status" value="1"/>
</dbReference>
<comment type="caution">
    <text evidence="13">The sequence shown here is derived from an EMBL/GenBank/DDBJ whole genome shotgun (WGS) entry which is preliminary data.</text>
</comment>
<dbReference type="PANTHER" id="PTHR11071">
    <property type="entry name" value="PEPTIDYL-PROLYL CIS-TRANS ISOMERASE"/>
    <property type="match status" value="1"/>
</dbReference>
<accession>A0A507B0G7</accession>
<evidence type="ECO:0000313" key="14">
    <source>
        <dbReference type="Proteomes" id="UP000319257"/>
    </source>
</evidence>
<dbReference type="InterPro" id="IPR029000">
    <property type="entry name" value="Cyclophilin-like_dom_sf"/>
</dbReference>
<dbReference type="PRINTS" id="PR00153">
    <property type="entry name" value="CSAPPISMRASE"/>
</dbReference>
<comment type="similarity">
    <text evidence="4">Belongs to the cyclophilin-type PPIase family. PPIase D subfamily.</text>
</comment>
<sequence>MATEEAKKSRTRVFFDITIGGKNAGRIAFELYDDIVPKTAENFRCLCTGEKGLGKSGKPLHYKGSLFHRVIKQFMIQGGDFTEGNGTGGESIYGTKFEDENFQLKHDKPFLLSMANAGPGTNGSQFFVTTVKTPHLDGKHVVFGEVISGKSIVRQIENLPTQSGDKPAKDAVIADCGELTGDDIPGDAPKAPDALGDAYEDYPEDEADGDKELSAERVLKIATDCKDFGNKAFKAGEFERALDKYSKGLRYLNEDPDLDAAPEGTKAKMDAVRFTLNSNSALMNIKLRHWGDARAAACNALEVAGITDAERAKALYRRALTSIQMKDEDEALNDLEEANKLVPGDAAITKELTAVKSAAAKRRQKEKAAYSKFFS</sequence>
<dbReference type="SUPFAM" id="SSF48452">
    <property type="entry name" value="TPR-like"/>
    <property type="match status" value="1"/>
</dbReference>
<keyword evidence="7" id="KW-0677">Repeat</keyword>
<evidence type="ECO:0000256" key="6">
    <source>
        <dbReference type="ARBA" id="ARBA00022490"/>
    </source>
</evidence>
<dbReference type="EMBL" id="SKBQ01000042">
    <property type="protein sequence ID" value="TPX12204.1"/>
    <property type="molecule type" value="Genomic_DNA"/>
</dbReference>
<dbReference type="GO" id="GO:0003755">
    <property type="term" value="F:peptidyl-prolyl cis-trans isomerase activity"/>
    <property type="evidence" value="ECO:0007669"/>
    <property type="project" value="UniProtKB-KW"/>
</dbReference>
<dbReference type="InParanoid" id="A0A507B0G7"/>
<dbReference type="GO" id="GO:0016018">
    <property type="term" value="F:cyclosporin A binding"/>
    <property type="evidence" value="ECO:0007669"/>
    <property type="project" value="TreeGrafter"/>
</dbReference>
<dbReference type="GO" id="GO:0051082">
    <property type="term" value="F:unfolded protein binding"/>
    <property type="evidence" value="ECO:0007669"/>
    <property type="project" value="UniProtKB-ARBA"/>
</dbReference>
<dbReference type="GO" id="GO:0042026">
    <property type="term" value="P:protein refolding"/>
    <property type="evidence" value="ECO:0007669"/>
    <property type="project" value="UniProtKB-ARBA"/>
</dbReference>
<evidence type="ECO:0000256" key="7">
    <source>
        <dbReference type="ARBA" id="ARBA00022737"/>
    </source>
</evidence>
<organism evidence="13 14">
    <name type="scientific">Thyridium curvatum</name>
    <dbReference type="NCBI Taxonomy" id="1093900"/>
    <lineage>
        <taxon>Eukaryota</taxon>
        <taxon>Fungi</taxon>
        <taxon>Dikarya</taxon>
        <taxon>Ascomycota</taxon>
        <taxon>Pezizomycotina</taxon>
        <taxon>Sordariomycetes</taxon>
        <taxon>Sordariomycetidae</taxon>
        <taxon>Thyridiales</taxon>
        <taxon>Thyridiaceae</taxon>
        <taxon>Thyridium</taxon>
    </lineage>
</organism>
<dbReference type="InterPro" id="IPR002130">
    <property type="entry name" value="Cyclophilin-type_PPIase_dom"/>
</dbReference>
<evidence type="ECO:0000313" key="13">
    <source>
        <dbReference type="EMBL" id="TPX12204.1"/>
    </source>
</evidence>
<dbReference type="SMART" id="SM00028">
    <property type="entry name" value="TPR"/>
    <property type="match status" value="2"/>
</dbReference>
<dbReference type="FunFam" id="1.25.40.10:FF:000029">
    <property type="entry name" value="peptidyl-prolyl cis-trans isomerase D"/>
    <property type="match status" value="1"/>
</dbReference>
<dbReference type="FunFam" id="2.40.100.10:FF:000009">
    <property type="entry name" value="Peptidyl-prolyl cis-trans isomerase D"/>
    <property type="match status" value="1"/>
</dbReference>
<keyword evidence="8 11" id="KW-0802">TPR repeat</keyword>
<keyword evidence="14" id="KW-1185">Reference proteome</keyword>
<dbReference type="InterPro" id="IPR019734">
    <property type="entry name" value="TPR_rpt"/>
</dbReference>
<dbReference type="FunCoup" id="A0A507B0G7">
    <property type="interactions" value="1044"/>
</dbReference>
<dbReference type="PROSITE" id="PS50072">
    <property type="entry name" value="CSA_PPIASE_2"/>
    <property type="match status" value="1"/>
</dbReference>
<dbReference type="STRING" id="1093900.A0A507B0G7"/>
<dbReference type="InterPro" id="IPR011990">
    <property type="entry name" value="TPR-like_helical_dom_sf"/>
</dbReference>
<dbReference type="GO" id="GO:0005737">
    <property type="term" value="C:cytoplasm"/>
    <property type="evidence" value="ECO:0007669"/>
    <property type="project" value="UniProtKB-SubCell"/>
</dbReference>
<comment type="function">
    <text evidence="2">PPIases accelerate the folding of proteins. It catalyzes the cis-trans isomerization of proline imidic peptide bonds in oligopeptides.</text>
</comment>
<evidence type="ECO:0000256" key="3">
    <source>
        <dbReference type="ARBA" id="ARBA00004496"/>
    </source>
</evidence>
<evidence type="ECO:0000256" key="10">
    <source>
        <dbReference type="ARBA" id="ARBA00023235"/>
    </source>
</evidence>
<proteinExistence type="inferred from homology"/>
<dbReference type="Gene3D" id="1.25.40.10">
    <property type="entry name" value="Tetratricopeptide repeat domain"/>
    <property type="match status" value="1"/>
</dbReference>
<keyword evidence="9" id="KW-0697">Rotamase</keyword>
<dbReference type="GeneID" id="41974537"/>
<dbReference type="PROSITE" id="PS00170">
    <property type="entry name" value="CSA_PPIASE_1"/>
    <property type="match status" value="1"/>
</dbReference>
<protein>
    <recommendedName>
        <fullName evidence="5">peptidylprolyl isomerase</fullName>
        <ecNumber evidence="5">5.2.1.8</ecNumber>
    </recommendedName>
</protein>
<evidence type="ECO:0000256" key="9">
    <source>
        <dbReference type="ARBA" id="ARBA00023110"/>
    </source>
</evidence>
<dbReference type="RefSeq" id="XP_030993915.1">
    <property type="nucleotide sequence ID" value="XM_031141796.1"/>
</dbReference>
<dbReference type="OrthoDB" id="193499at2759"/>